<reference evidence="4 5" key="1">
    <citation type="submission" date="2016-09" db="EMBL/GenBank/DDBJ databases">
        <authorList>
            <person name="Doonan J."/>
            <person name="Pachebat J.A."/>
            <person name="Golyshin P.N."/>
            <person name="Denman S."/>
            <person name="Mcdonald J.E."/>
        </authorList>
    </citation>
    <scope>NUCLEOTIDE SEQUENCE [LARGE SCALE GENOMIC DNA]</scope>
    <source>
        <strain evidence="4 5">FRB141</strain>
    </source>
</reference>
<gene>
    <name evidence="4" type="ORF">BIY26_21000</name>
</gene>
<dbReference type="EMBL" id="MJLX01000087">
    <property type="protein sequence ID" value="RLM17313.1"/>
    <property type="molecule type" value="Genomic_DNA"/>
</dbReference>
<dbReference type="PANTHER" id="PTHR38108">
    <property type="entry name" value="UPF0319 PROTEIN YCCT"/>
    <property type="match status" value="1"/>
</dbReference>
<evidence type="ECO:0000313" key="4">
    <source>
        <dbReference type="EMBL" id="RLM17313.1"/>
    </source>
</evidence>
<dbReference type="Proteomes" id="UP000285972">
    <property type="component" value="Unassembled WGS sequence"/>
</dbReference>
<organism evidence="4 5">
    <name type="scientific">Brenneria goodwinii</name>
    <dbReference type="NCBI Taxonomy" id="1109412"/>
    <lineage>
        <taxon>Bacteria</taxon>
        <taxon>Pseudomonadati</taxon>
        <taxon>Pseudomonadota</taxon>
        <taxon>Gammaproteobacteria</taxon>
        <taxon>Enterobacterales</taxon>
        <taxon>Pectobacteriaceae</taxon>
        <taxon>Brenneria</taxon>
    </lineage>
</organism>
<evidence type="ECO:0000256" key="3">
    <source>
        <dbReference type="HAMAP-Rule" id="MF_00789"/>
    </source>
</evidence>
<evidence type="ECO:0000313" key="5">
    <source>
        <dbReference type="Proteomes" id="UP000285972"/>
    </source>
</evidence>
<name>A0AAE8EKU3_9GAMM</name>
<dbReference type="RefSeq" id="WP_072065875.1">
    <property type="nucleotide sequence ID" value="NZ_CGIG01000001.1"/>
</dbReference>
<feature type="signal peptide" evidence="3">
    <location>
        <begin position="1"/>
        <end position="21"/>
    </location>
</feature>
<sequence length="225" mass="25106" precursor="true">MKLGLAIACLFISGICMPAIATTLKLDQNIDLIVVDGQKVSSSLLKGADSLELDNGQHQILFKVVKIAGAATGNSQITYTSPALIATFDAQNLESVSFKFPSLETSQERKKFDQQPNYQLIDGRHQIIPTRFDILNITDDELAHNVEKKISEYNSANHKASVARFATIPSAVKTGQPEGWPMTDTLDDDPTPSSTLFAIMRYWFQKADKETQQRFLHWVHEKDTH</sequence>
<evidence type="ECO:0000256" key="1">
    <source>
        <dbReference type="ARBA" id="ARBA00008490"/>
    </source>
</evidence>
<keyword evidence="2 3" id="KW-0732">Signal</keyword>
<dbReference type="PANTHER" id="PTHR38108:SF1">
    <property type="entry name" value="UPF0319 PROTEIN YCCT"/>
    <property type="match status" value="1"/>
</dbReference>
<accession>A0AAE8EKU3</accession>
<dbReference type="HAMAP" id="MF_00789">
    <property type="entry name" value="UPF0319"/>
    <property type="match status" value="1"/>
</dbReference>
<comment type="caution">
    <text evidence="4">The sequence shown here is derived from an EMBL/GenBank/DDBJ whole genome shotgun (WGS) entry which is preliminary data.</text>
</comment>
<dbReference type="Pfam" id="PF09829">
    <property type="entry name" value="DUF2057"/>
    <property type="match status" value="1"/>
</dbReference>
<dbReference type="InterPro" id="IPR018635">
    <property type="entry name" value="UPF0319"/>
</dbReference>
<proteinExistence type="inferred from homology"/>
<dbReference type="NCBIfam" id="NF002967">
    <property type="entry name" value="PRK03641.1"/>
    <property type="match status" value="1"/>
</dbReference>
<dbReference type="AlphaFoldDB" id="A0AAE8EKU3"/>
<dbReference type="GeneID" id="70906193"/>
<comment type="similarity">
    <text evidence="1 3">Belongs to the UPF0319 family.</text>
</comment>
<protein>
    <recommendedName>
        <fullName evidence="3">UPF0319 protein BIY26_21000</fullName>
    </recommendedName>
</protein>
<evidence type="ECO:0000256" key="2">
    <source>
        <dbReference type="ARBA" id="ARBA00022729"/>
    </source>
</evidence>
<feature type="chain" id="PRO_5041756549" description="UPF0319 protein BIY26_21000" evidence="3">
    <location>
        <begin position="22"/>
        <end position="225"/>
    </location>
</feature>